<dbReference type="WBParaSite" id="SMUV_0000313901-mRNA-1">
    <property type="protein sequence ID" value="SMUV_0000313901-mRNA-1"/>
    <property type="gene ID" value="SMUV_0000313901"/>
</dbReference>
<dbReference type="AlphaFoldDB" id="A0A0N5AFS1"/>
<keyword evidence="1" id="KW-1185">Reference proteome</keyword>
<protein>
    <submittedName>
        <fullName evidence="2">Uncharacterized protein</fullName>
    </submittedName>
</protein>
<reference evidence="2" key="1">
    <citation type="submission" date="2017-02" db="UniProtKB">
        <authorList>
            <consortium name="WormBaseParasite"/>
        </authorList>
    </citation>
    <scope>IDENTIFICATION</scope>
</reference>
<evidence type="ECO:0000313" key="2">
    <source>
        <dbReference type="WBParaSite" id="SMUV_0000313901-mRNA-1"/>
    </source>
</evidence>
<organism evidence="1 2">
    <name type="scientific">Syphacia muris</name>
    <dbReference type="NCBI Taxonomy" id="451379"/>
    <lineage>
        <taxon>Eukaryota</taxon>
        <taxon>Metazoa</taxon>
        <taxon>Ecdysozoa</taxon>
        <taxon>Nematoda</taxon>
        <taxon>Chromadorea</taxon>
        <taxon>Rhabditida</taxon>
        <taxon>Spirurina</taxon>
        <taxon>Oxyuridomorpha</taxon>
        <taxon>Oxyuroidea</taxon>
        <taxon>Oxyuridae</taxon>
        <taxon>Syphacia</taxon>
    </lineage>
</organism>
<accession>A0A0N5AFS1</accession>
<sequence>MKKLKRKKPAWKVRNKKCGIEENERQEEEEEEEEKVFLLLRVTNEVVISVKVSAVLKSEVGTIAGASATTTATVTITATTATTPTTATDAAN</sequence>
<proteinExistence type="predicted"/>
<evidence type="ECO:0000313" key="1">
    <source>
        <dbReference type="Proteomes" id="UP000046393"/>
    </source>
</evidence>
<name>A0A0N5AFS1_9BILA</name>
<dbReference type="Proteomes" id="UP000046393">
    <property type="component" value="Unplaced"/>
</dbReference>